<gene>
    <name evidence="3" type="ORF">GSM42_03935</name>
</gene>
<evidence type="ECO:0000313" key="3">
    <source>
        <dbReference type="EMBL" id="MXQ52896.1"/>
    </source>
</evidence>
<accession>A0A6I4VSK3</accession>
<dbReference type="Proteomes" id="UP000430692">
    <property type="component" value="Unassembled WGS sequence"/>
</dbReference>
<organism evidence="3 4">
    <name type="scientific">Shimazuella alba</name>
    <dbReference type="NCBI Taxonomy" id="2690964"/>
    <lineage>
        <taxon>Bacteria</taxon>
        <taxon>Bacillati</taxon>
        <taxon>Bacillota</taxon>
        <taxon>Bacilli</taxon>
        <taxon>Bacillales</taxon>
        <taxon>Thermoactinomycetaceae</taxon>
        <taxon>Shimazuella</taxon>
    </lineage>
</organism>
<sequence>MKKVIITGIIIFIVGLVGASFMVYNRMGLEEETPFKHEKMQNGSAIHNVKVVSNSVDMEIYPSTNNQIKASFKGTKQENVTTDLQLTTNGDTVEIQAIRNETSYRNWIHFDIGAIKQPTKVAVYLPKKQYNSLMLQTNNADIQLSDYSGKTATANTKSGDIKLQNTDASLSVQTGHGDIHLTGAINLKANNTITTSSGDIHMEFSNIQDPTKPLGESQLSLKSTQGDISLSGYQGKKLEANTTNGDVTLQNINTNFSVSSSNGDIHMQSINNFHGQNQVNTSNGDINVAVGHDPKTLNVNFEGSNVQSDFPIQGNATSTNNEDNRELKGTIGTDSPNPPTLMMKTSFGDVSFSR</sequence>
<feature type="region of interest" description="Disordered" evidence="1">
    <location>
        <begin position="309"/>
        <end position="341"/>
    </location>
</feature>
<dbReference type="EMBL" id="WUUL01000002">
    <property type="protein sequence ID" value="MXQ52896.1"/>
    <property type="molecule type" value="Genomic_DNA"/>
</dbReference>
<dbReference type="RefSeq" id="WP_160800237.1">
    <property type="nucleotide sequence ID" value="NZ_WUUL01000002.1"/>
</dbReference>
<evidence type="ECO:0000256" key="1">
    <source>
        <dbReference type="SAM" id="MobiDB-lite"/>
    </source>
</evidence>
<proteinExistence type="predicted"/>
<keyword evidence="4" id="KW-1185">Reference proteome</keyword>
<protein>
    <submittedName>
        <fullName evidence="3">DUF4097 family beta strand repeat protein</fullName>
    </submittedName>
</protein>
<dbReference type="InterPro" id="IPR025164">
    <property type="entry name" value="Toastrack_DUF4097"/>
</dbReference>
<reference evidence="3 4" key="1">
    <citation type="submission" date="2019-12" db="EMBL/GenBank/DDBJ databases">
        <title>Whole-genome analyses of novel actinobacteria.</title>
        <authorList>
            <person name="Sahin N."/>
            <person name="Saygin H."/>
        </authorList>
    </citation>
    <scope>NUCLEOTIDE SEQUENCE [LARGE SCALE GENOMIC DNA]</scope>
    <source>
        <strain evidence="3 4">KC615</strain>
    </source>
</reference>
<evidence type="ECO:0000259" key="2">
    <source>
        <dbReference type="Pfam" id="PF13349"/>
    </source>
</evidence>
<comment type="caution">
    <text evidence="3">The sequence shown here is derived from an EMBL/GenBank/DDBJ whole genome shotgun (WGS) entry which is preliminary data.</text>
</comment>
<dbReference type="PANTHER" id="PTHR34094">
    <property type="match status" value="1"/>
</dbReference>
<dbReference type="AlphaFoldDB" id="A0A6I4VSK3"/>
<dbReference type="PANTHER" id="PTHR34094:SF1">
    <property type="entry name" value="PROTEIN FAM185A"/>
    <property type="match status" value="1"/>
</dbReference>
<name>A0A6I4VSK3_9BACL</name>
<feature type="domain" description="DUF4097" evidence="2">
    <location>
        <begin position="167"/>
        <end position="350"/>
    </location>
</feature>
<feature type="compositionally biased region" description="Polar residues" evidence="1">
    <location>
        <begin position="309"/>
        <end position="321"/>
    </location>
</feature>
<dbReference type="Pfam" id="PF13349">
    <property type="entry name" value="DUF4097"/>
    <property type="match status" value="1"/>
</dbReference>
<evidence type="ECO:0000313" key="4">
    <source>
        <dbReference type="Proteomes" id="UP000430692"/>
    </source>
</evidence>